<dbReference type="InterPro" id="IPR015946">
    <property type="entry name" value="KH_dom-like_a/b"/>
</dbReference>
<reference evidence="1" key="1">
    <citation type="journal article" date="2014" name="Int. J. Syst. Evol. Microbiol.">
        <title>Complete genome sequence of Corynebacterium casei LMG S-19264T (=DSM 44701T), isolated from a smear-ripened cheese.</title>
        <authorList>
            <consortium name="US DOE Joint Genome Institute (JGI-PGF)"/>
            <person name="Walter F."/>
            <person name="Albersmeier A."/>
            <person name="Kalinowski J."/>
            <person name="Ruckert C."/>
        </authorList>
    </citation>
    <scope>NUCLEOTIDE SEQUENCE</scope>
    <source>
        <strain evidence="1">CGMCC 1.14984</strain>
    </source>
</reference>
<reference evidence="2 4" key="2">
    <citation type="submission" date="2020-02" db="EMBL/GenBank/DDBJ databases">
        <title>Genome sequence of Parvularcula flava strain NH6-79.</title>
        <authorList>
            <person name="Abdul Karim M.H."/>
            <person name="Lam M.Q."/>
            <person name="Chen S.J."/>
            <person name="Yahya A."/>
            <person name="Shahir S."/>
            <person name="Shamsir M.S."/>
            <person name="Chong C.S."/>
        </authorList>
    </citation>
    <scope>NUCLEOTIDE SEQUENCE [LARGE SCALE GENOMIC DNA]</scope>
    <source>
        <strain evidence="2 4">NH6-79</strain>
    </source>
</reference>
<dbReference type="AlphaFoldDB" id="A0A8J3A8S2"/>
<dbReference type="InterPro" id="IPR052707">
    <property type="entry name" value="OsmC_Ohr_Peroxiredoxin"/>
</dbReference>
<dbReference type="InterPro" id="IPR019904">
    <property type="entry name" value="Peroxiredoxin_OsmC"/>
</dbReference>
<protein>
    <submittedName>
        <fullName evidence="2">OsmC family protein</fullName>
    </submittedName>
    <submittedName>
        <fullName evidence="1">Peroxiredoxin</fullName>
    </submittedName>
</protein>
<dbReference type="Proteomes" id="UP000621856">
    <property type="component" value="Unassembled WGS sequence"/>
</dbReference>
<dbReference type="Gene3D" id="3.30.300.20">
    <property type="match status" value="1"/>
</dbReference>
<name>A0A8J3A8S2_9PROT</name>
<gene>
    <name evidence="2" type="ORF">FF098_011935</name>
    <name evidence="1" type="ORF">GCM10011355_23990</name>
</gene>
<dbReference type="InterPro" id="IPR003718">
    <property type="entry name" value="OsmC/Ohr_fam"/>
</dbReference>
<accession>A0A8J3A8S2</accession>
<comment type="caution">
    <text evidence="1">The sequence shown here is derived from an EMBL/GenBank/DDBJ whole genome shotgun (WGS) entry which is preliminary data.</text>
</comment>
<evidence type="ECO:0000313" key="4">
    <source>
        <dbReference type="Proteomes" id="UP000818603"/>
    </source>
</evidence>
<organism evidence="1 3">
    <name type="scientific">Aquisalinus luteolus</name>
    <dbReference type="NCBI Taxonomy" id="1566827"/>
    <lineage>
        <taxon>Bacteria</taxon>
        <taxon>Pseudomonadati</taxon>
        <taxon>Pseudomonadota</taxon>
        <taxon>Alphaproteobacteria</taxon>
        <taxon>Parvularculales</taxon>
        <taxon>Parvularculaceae</taxon>
        <taxon>Aquisalinus</taxon>
    </lineage>
</organism>
<reference evidence="1" key="3">
    <citation type="submission" date="2020-09" db="EMBL/GenBank/DDBJ databases">
        <authorList>
            <person name="Sun Q."/>
            <person name="Zhou Y."/>
        </authorList>
    </citation>
    <scope>NUCLEOTIDE SEQUENCE</scope>
    <source>
        <strain evidence="1">CGMCC 1.14984</strain>
    </source>
</reference>
<dbReference type="Proteomes" id="UP000818603">
    <property type="component" value="Unassembled WGS sequence"/>
</dbReference>
<dbReference type="NCBIfam" id="TIGR03562">
    <property type="entry name" value="osmo_induc_OsmC"/>
    <property type="match status" value="1"/>
</dbReference>
<dbReference type="RefSeq" id="WP_155140770.1">
    <property type="nucleotide sequence ID" value="NZ_BMGZ01000002.1"/>
</dbReference>
<proteinExistence type="predicted"/>
<dbReference type="PANTHER" id="PTHR42830:SF1">
    <property type="entry name" value="OSMOTICALLY INDUCIBLE FAMILY PROTEIN"/>
    <property type="match status" value="1"/>
</dbReference>
<dbReference type="GO" id="GO:0006979">
    <property type="term" value="P:response to oxidative stress"/>
    <property type="evidence" value="ECO:0007669"/>
    <property type="project" value="InterPro"/>
</dbReference>
<sequence length="143" mass="14903">MSIKKHASAQWTGGLKDGKGNISTESGVLDAQPYGFNTRFEDGKGTNPEELIGAAHAGCFSMATSAELGKEGITPDSIETKAVVVLDQVEGGFEISKVELTTRIVAKGANKETVEKAAHGAKEGCPVSKVLNANISLDLTVEV</sequence>
<dbReference type="PANTHER" id="PTHR42830">
    <property type="entry name" value="OSMOTICALLY INDUCIBLE FAMILY PROTEIN"/>
    <property type="match status" value="1"/>
</dbReference>
<dbReference type="EMBL" id="BMGZ01000002">
    <property type="protein sequence ID" value="GGH99021.1"/>
    <property type="molecule type" value="Genomic_DNA"/>
</dbReference>
<evidence type="ECO:0000313" key="2">
    <source>
        <dbReference type="EMBL" id="NHK28619.1"/>
    </source>
</evidence>
<dbReference type="GO" id="GO:0004601">
    <property type="term" value="F:peroxidase activity"/>
    <property type="evidence" value="ECO:0007669"/>
    <property type="project" value="InterPro"/>
</dbReference>
<dbReference type="InterPro" id="IPR036102">
    <property type="entry name" value="OsmC/Ohrsf"/>
</dbReference>
<dbReference type="Pfam" id="PF02566">
    <property type="entry name" value="OsmC"/>
    <property type="match status" value="1"/>
</dbReference>
<dbReference type="EMBL" id="VCJR02000002">
    <property type="protein sequence ID" value="NHK28619.1"/>
    <property type="molecule type" value="Genomic_DNA"/>
</dbReference>
<evidence type="ECO:0000313" key="1">
    <source>
        <dbReference type="EMBL" id="GGH99021.1"/>
    </source>
</evidence>
<evidence type="ECO:0000313" key="3">
    <source>
        <dbReference type="Proteomes" id="UP000621856"/>
    </source>
</evidence>
<keyword evidence="4" id="KW-1185">Reference proteome</keyword>
<dbReference type="SUPFAM" id="SSF82784">
    <property type="entry name" value="OsmC-like"/>
    <property type="match status" value="1"/>
</dbReference>